<feature type="region of interest" description="Disordered" evidence="2">
    <location>
        <begin position="1829"/>
        <end position="1876"/>
    </location>
</feature>
<feature type="compositionally biased region" description="Gly residues" evidence="2">
    <location>
        <begin position="1565"/>
        <end position="1585"/>
    </location>
</feature>
<feature type="compositionally biased region" description="Low complexity" evidence="2">
    <location>
        <begin position="1191"/>
        <end position="1212"/>
    </location>
</feature>
<feature type="compositionally biased region" description="Low complexity" evidence="2">
    <location>
        <begin position="1685"/>
        <end position="1740"/>
    </location>
</feature>
<sequence>MSSGSKARGASAKSPTRATGHAPQRDVSSGRDKRPSSAQKQPPRGLLGTTTTRDASLAGTTVVPSLVFPKGLLKPGSLQLPMPVCRPATSPSVSVRTRQPDARPAATSASSGVTAAAAVATRAPALETTATSRPASGEFAGPSAAPGAPAPASSPPYAILRQRSTSPPPLQPGRQGSSADDGATRCVVLRGATAGAGVGSGAVGSPHGGSRSGSPGPQHGGGSETRAGVPTLILNAEASAAASQSGTGTVNTGPMSPGRAHPRVGSPGRGGGPVATAGSPRAAAHRGSPRGSPKSPRGSMQRWGAGSGQPAGGPSSRSGSAGGASSGHTITRAAALRALKQQRSITPDRSAATATATATATVTTADGGGAAAGVGAFSTNTATASVSTTSATPCSKPVASTAGAVVADPAVVPLYEARGSGAGPKDTALPVKGAAGAVAATNAGVGTDEQVPETVHSSASLPAEADAKDSSAAAITGYAALRLGAARSPSPGARRTGQGAAAGEAALALASDKAGVLTERQQRAMRQHVQRQSSPSPHKGAPPGLAPAAGGGSSPAAQRLAGTPGALNNGGAGLPASGQAQGWQSDVVVAAKSRIKRLEDQVADLTAQLSGAKAARSEMQRQLEDLQRRNATTGPEALARELREAREQLKASASREAELAAALGRVKSANDGLAAQNKALYGTLDETLAAAEHAANELRQLRAAHTELKSAHAALQSDDKELQEELTLRERALSAVQAEYAALKRRHDDATAAAEAARRDAALRDGRLRREIEAAQAETAAVQQQLAKLQREHQQLHGRKAEKDKQLAAAAKRADTATEQLAAAERLAQEQAGLVRELESRSALLRNRNAVLDKAVATEKEARQAAEEQVRKLEEEIAVLVAVVRQSDPNLESLSGRLQLQGGRASGASAAALRSAAAASVAAAAAAAAGTSRASAAGADNADAGAVAEAGATEREEAELREFEAAEARAGAAGPMGRGSGLDQPGQESQAEPRHSLVTVTALAAKALPGPTGLTVRAPPPQPHQQRAASAPGAAANRARGPSPGPSPQAGTGYPAKHGMTGGVFLPGSPTAYLQYSPTSVTHARSPAGLLPPAPSLSPQLRAGGRARSAGAGAGGDGAAGRQRQRATSPSWANGAVMVDDEKEGGGLGIVGMRRARTPPGRLTAGARSRPQQSGSGSAMVAPRAPSPAWAGTGRAVARRAATPPAGRGSAAARRDTAGSGGGSFKPQDAPSPASTALSQAASAFSAAAAAAPGSGSGSGAMLMNPAAMGGVFWGNKRRANSGGGGSGGSAPRAARSDAGGILSDKAEAAAGSYAALSARRAMATSWLTTGAGVPSGSSGQRYSGSGAREPASAWRGSERSVSPAAAPSVRRAKTPEPMTAAAWAKAAGPRRRAATPDAIRLSSTGRGCYKPHPSAASGAAGSNGGATGSAASNGLAAILKPTAALFAAAHEPALSGSPGLQREPTFDALIGSSSGYESTAARASGVQDAGKGSGDDGADARGAGGIRLARAYYEQQSPPSRADTGGPAAGGGSAGSAGAGEMFRASYAFDASPPGSNPPAPAAAGGGPRGVSFGGVTHVGGGDNGSTQQSAAAGGAADADWQSGAQLPKDNGTIGTGGEPAADDMDAKSISAALRALQERQARLLQELTSSPAPAPTTNLSGPPGQVKHARQPPLPQPHHPSMPATGASSAAIPAAVSGSVPGSFSFPAPQPQSPLSESPASRPPSQHSPSPPSSTSKTPLPPVLEAPQESGYREAGMEAHWRASHRDGGQVRERYAAGGPHAATAGGGVAGGGVSKKRPASQQRVAPYFLQDDDEELQLGAEAVAGASAAQSWEQSGQALGAGVAQPSRDDLWWPGQNGPRAPAASAGARSQAGASAAALISPARTSRRPSVTEAAEAAVAAGAGVGGPLTALLGQLQAGDGAGGAPASKGTVVETHFSLASALSAVKQAQAQPRNAAAQEPRVPSGGAPADGAWGYAAADDEEVAEDGEDWRAAADESPRQQLPPNRPSMPHPALPHILQPKQHPVNQQQHHLGLSGSQPPSATAAAEGSFFGDDSIADAAGAPYSNAASPRLGVSLYDNHVYGDNSYSYGTAAAAQHGISNGGAAAAVDSVPPEMHVAAVREMYGLGGSSGGGATTAAAAAAAPGSAGATVSGGGGLPIVVGPVRIPTSIGHAAHQQHLPRSRLGESAAAAAGEHDEQEASSPPAQWVPLRMCHSSGASSPAIASSKGGGHDMSSGGADGAVPYARGVAARASDPAVAVAASAATAAAQATFEARMREAAVPGTPAQDQQAVEVNGDSIFVVNEDPVLQGVGKGGQHSLLSPATAGDPTPLAAAAADAMNKRQRLGSATGSDASAGNAAAQGAAPSLAASIAAALAGAGAGGGSPPRHTELHVPHPAMQPAAAQTGAIATASASSAGTAVDSPSGWGSTLLTSSGGGGPASSTVTAIGAPTSASNAVLQLGGSAPASAVRRSLQQGGTESSLLGAYASAAGPAATGFSGGGRSSSLSGLGGSSVGAVISGVGPVGAGEAYGRPSSPGVKPLSLAEVLRRSPSGGR</sequence>
<feature type="compositionally biased region" description="Gly residues" evidence="2">
    <location>
        <begin position="1528"/>
        <end position="1539"/>
    </location>
</feature>
<feature type="region of interest" description="Disordered" evidence="2">
    <location>
        <begin position="1"/>
        <end position="375"/>
    </location>
</feature>
<feature type="region of interest" description="Disordered" evidence="2">
    <location>
        <begin position="2339"/>
        <end position="2361"/>
    </location>
</feature>
<keyword evidence="4" id="KW-1185">Reference proteome</keyword>
<feature type="compositionally biased region" description="Low complexity" evidence="2">
    <location>
        <begin position="2405"/>
        <end position="2437"/>
    </location>
</feature>
<feature type="compositionally biased region" description="Pro residues" evidence="2">
    <location>
        <begin position="2008"/>
        <end position="2017"/>
    </location>
</feature>
<dbReference type="Proteomes" id="UP000613740">
    <property type="component" value="Unassembled WGS sequence"/>
</dbReference>
<feature type="compositionally biased region" description="Low complexity" evidence="2">
    <location>
        <begin position="2219"/>
        <end position="2230"/>
    </location>
</feature>
<organism evidence="3 4">
    <name type="scientific">Chlamydomonas schloesseri</name>
    <dbReference type="NCBI Taxonomy" id="2026947"/>
    <lineage>
        <taxon>Eukaryota</taxon>
        <taxon>Viridiplantae</taxon>
        <taxon>Chlorophyta</taxon>
        <taxon>core chlorophytes</taxon>
        <taxon>Chlorophyceae</taxon>
        <taxon>CS clade</taxon>
        <taxon>Chlamydomonadales</taxon>
        <taxon>Chlamydomonadaceae</taxon>
        <taxon>Chlamydomonas</taxon>
    </lineage>
</organism>
<feature type="compositionally biased region" description="Low complexity" evidence="2">
    <location>
        <begin position="1024"/>
        <end position="1042"/>
    </location>
</feature>
<feature type="region of interest" description="Disordered" evidence="2">
    <location>
        <begin position="968"/>
        <end position="994"/>
    </location>
</feature>
<evidence type="ECO:0000256" key="2">
    <source>
        <dbReference type="SAM" id="MobiDB-lite"/>
    </source>
</evidence>
<feature type="compositionally biased region" description="Gly residues" evidence="2">
    <location>
        <begin position="1787"/>
        <end position="1796"/>
    </location>
</feature>
<feature type="compositionally biased region" description="Low complexity" evidence="2">
    <location>
        <begin position="134"/>
        <end position="147"/>
    </location>
</feature>
<reference evidence="3" key="1">
    <citation type="journal article" date="2020" name="bioRxiv">
        <title>Comparative genomics of Chlamydomonas.</title>
        <authorList>
            <person name="Craig R.J."/>
            <person name="Hasan A.R."/>
            <person name="Ness R.W."/>
            <person name="Keightley P.D."/>
        </authorList>
    </citation>
    <scope>NUCLEOTIDE SEQUENCE</scope>
    <source>
        <strain evidence="3">CCAP 11/173</strain>
    </source>
</reference>
<feature type="region of interest" description="Disordered" evidence="2">
    <location>
        <begin position="1402"/>
        <end position="1429"/>
    </location>
</feature>
<evidence type="ECO:0000256" key="1">
    <source>
        <dbReference type="SAM" id="Coils"/>
    </source>
</evidence>
<feature type="compositionally biased region" description="Low complexity" evidence="2">
    <location>
        <begin position="1336"/>
        <end position="1347"/>
    </location>
</feature>
<feature type="compositionally biased region" description="Low complexity" evidence="2">
    <location>
        <begin position="1861"/>
        <end position="1876"/>
    </location>
</feature>
<feature type="compositionally biased region" description="Low complexity" evidence="2">
    <location>
        <begin position="1586"/>
        <end position="1607"/>
    </location>
</feature>
<feature type="compositionally biased region" description="Low complexity" evidence="2">
    <location>
        <begin position="1969"/>
        <end position="1981"/>
    </location>
</feature>
<dbReference type="EMBL" id="JAEHOD010000024">
    <property type="protein sequence ID" value="KAG2446866.1"/>
    <property type="molecule type" value="Genomic_DNA"/>
</dbReference>
<feature type="coiled-coil region" evidence="1">
    <location>
        <begin position="684"/>
        <end position="883"/>
    </location>
</feature>
<feature type="region of interest" description="Disordered" evidence="2">
    <location>
        <begin position="1082"/>
        <end position="1237"/>
    </location>
</feature>
<feature type="compositionally biased region" description="Low complexity" evidence="2">
    <location>
        <begin position="1"/>
        <end position="14"/>
    </location>
</feature>
<feature type="region of interest" description="Disordered" evidence="2">
    <location>
        <begin position="2175"/>
        <end position="2239"/>
    </location>
</feature>
<feature type="region of interest" description="Disordered" evidence="2">
    <location>
        <begin position="1329"/>
        <end position="1378"/>
    </location>
</feature>
<feature type="compositionally biased region" description="Acidic residues" evidence="2">
    <location>
        <begin position="1982"/>
        <end position="1992"/>
    </location>
</feature>
<feature type="compositionally biased region" description="Low complexity" evidence="2">
    <location>
        <begin position="289"/>
        <end position="299"/>
    </location>
</feature>
<feature type="compositionally biased region" description="Low complexity" evidence="2">
    <location>
        <begin position="541"/>
        <end position="567"/>
    </location>
</feature>
<feature type="region of interest" description="Disordered" evidence="2">
    <location>
        <begin position="2529"/>
        <end position="2559"/>
    </location>
</feature>
<comment type="caution">
    <text evidence="3">The sequence shown here is derived from an EMBL/GenBank/DDBJ whole genome shotgun (WGS) entry which is preliminary data.</text>
</comment>
<feature type="compositionally biased region" description="Low complexity" evidence="2">
    <location>
        <begin position="2349"/>
        <end position="2361"/>
    </location>
</feature>
<proteinExistence type="predicted"/>
<feature type="compositionally biased region" description="Basic and acidic residues" evidence="2">
    <location>
        <begin position="1993"/>
        <end position="2002"/>
    </location>
</feature>
<feature type="compositionally biased region" description="Gly residues" evidence="2">
    <location>
        <begin position="194"/>
        <end position="211"/>
    </location>
</feature>
<feature type="region of interest" description="Disordered" evidence="2">
    <location>
        <begin position="2402"/>
        <end position="2450"/>
    </location>
</feature>
<feature type="compositionally biased region" description="Low complexity" evidence="2">
    <location>
        <begin position="351"/>
        <end position="365"/>
    </location>
</feature>
<feature type="compositionally biased region" description="Low complexity" evidence="2">
    <location>
        <begin position="1953"/>
        <end position="1962"/>
    </location>
</feature>
<feature type="region of interest" description="Disordered" evidence="2">
    <location>
        <begin position="518"/>
        <end position="581"/>
    </location>
</feature>
<feature type="compositionally biased region" description="Polar residues" evidence="2">
    <location>
        <begin position="48"/>
        <end position="63"/>
    </location>
</feature>
<feature type="compositionally biased region" description="Polar residues" evidence="2">
    <location>
        <begin position="2028"/>
        <end position="2045"/>
    </location>
</feature>
<keyword evidence="1" id="KW-0175">Coiled coil</keyword>
<protein>
    <submittedName>
        <fullName evidence="3">Uncharacterized protein</fullName>
    </submittedName>
</protein>
<feature type="region of interest" description="Disordered" evidence="2">
    <location>
        <begin position="1953"/>
        <end position="2052"/>
    </location>
</feature>
<feature type="compositionally biased region" description="Basic and acidic residues" evidence="2">
    <location>
        <begin position="1753"/>
        <end position="1777"/>
    </location>
</feature>
<feature type="coiled-coil region" evidence="1">
    <location>
        <begin position="588"/>
        <end position="659"/>
    </location>
</feature>
<feature type="region of interest" description="Disordered" evidence="2">
    <location>
        <begin position="1482"/>
        <end position="1502"/>
    </location>
</feature>
<accession>A0A835WGR6</accession>
<gene>
    <name evidence="3" type="ORF">HYH02_008023</name>
</gene>
<evidence type="ECO:0000313" key="4">
    <source>
        <dbReference type="Proteomes" id="UP000613740"/>
    </source>
</evidence>
<name>A0A835WGR6_9CHLO</name>
<feature type="region of interest" description="Disordered" evidence="2">
    <location>
        <begin position="1010"/>
        <end position="1062"/>
    </location>
</feature>
<feature type="compositionally biased region" description="Low complexity" evidence="2">
    <location>
        <begin position="236"/>
        <end position="245"/>
    </location>
</feature>
<feature type="compositionally biased region" description="Polar residues" evidence="2">
    <location>
        <begin position="1650"/>
        <end position="1662"/>
    </location>
</feature>
<evidence type="ECO:0000313" key="3">
    <source>
        <dbReference type="EMBL" id="KAG2446866.1"/>
    </source>
</evidence>
<feature type="compositionally biased region" description="Low complexity" evidence="2">
    <location>
        <begin position="1097"/>
        <end position="1111"/>
    </location>
</feature>
<feature type="region of interest" description="Disordered" evidence="2">
    <location>
        <begin position="1516"/>
        <end position="1806"/>
    </location>
</feature>
<dbReference type="OrthoDB" id="553083at2759"/>
<feature type="compositionally biased region" description="Low complexity" evidence="2">
    <location>
        <begin position="104"/>
        <end position="125"/>
    </location>
</feature>